<evidence type="ECO:0000256" key="5">
    <source>
        <dbReference type="ARBA" id="ARBA00022927"/>
    </source>
</evidence>
<organism evidence="10">
    <name type="scientific">marine metagenome</name>
    <dbReference type="NCBI Taxonomy" id="408172"/>
    <lineage>
        <taxon>unclassified sequences</taxon>
        <taxon>metagenomes</taxon>
        <taxon>ecological metagenomes</taxon>
    </lineage>
</organism>
<evidence type="ECO:0000256" key="3">
    <source>
        <dbReference type="ARBA" id="ARBA00022475"/>
    </source>
</evidence>
<feature type="transmembrane region" description="Helical" evidence="9">
    <location>
        <begin position="25"/>
        <end position="43"/>
    </location>
</feature>
<dbReference type="InterPro" id="IPR038379">
    <property type="entry name" value="SecE_sf"/>
</dbReference>
<keyword evidence="5" id="KW-0653">Protein transport</keyword>
<evidence type="ECO:0000256" key="6">
    <source>
        <dbReference type="ARBA" id="ARBA00022989"/>
    </source>
</evidence>
<evidence type="ECO:0000256" key="7">
    <source>
        <dbReference type="ARBA" id="ARBA00023010"/>
    </source>
</evidence>
<gene>
    <name evidence="10" type="ORF">METZ01_LOCUS391978</name>
</gene>
<name>A0A382UY07_9ZZZZ</name>
<keyword evidence="8 9" id="KW-0472">Membrane</keyword>
<keyword evidence="3" id="KW-1003">Cell membrane</keyword>
<dbReference type="GO" id="GO:0005886">
    <property type="term" value="C:plasma membrane"/>
    <property type="evidence" value="ECO:0007669"/>
    <property type="project" value="TreeGrafter"/>
</dbReference>
<dbReference type="AlphaFoldDB" id="A0A382UY07"/>
<keyword evidence="7" id="KW-0811">Translocation</keyword>
<evidence type="ECO:0008006" key="11">
    <source>
        <dbReference type="Google" id="ProtNLM"/>
    </source>
</evidence>
<comment type="subcellular location">
    <subcellularLocation>
        <location evidence="1">Membrane</location>
    </subcellularLocation>
</comment>
<dbReference type="GO" id="GO:0008320">
    <property type="term" value="F:protein transmembrane transporter activity"/>
    <property type="evidence" value="ECO:0007669"/>
    <property type="project" value="InterPro"/>
</dbReference>
<dbReference type="GO" id="GO:0043952">
    <property type="term" value="P:protein transport by the Sec complex"/>
    <property type="evidence" value="ECO:0007669"/>
    <property type="project" value="TreeGrafter"/>
</dbReference>
<accession>A0A382UY07</accession>
<dbReference type="Gene3D" id="1.20.5.1030">
    <property type="entry name" value="Preprotein translocase secy subunit"/>
    <property type="match status" value="1"/>
</dbReference>
<sequence length="133" mass="14695">MTRIEVDTRNKMTSTAIEKPSRLDGLKWLAVLVVLAGGIYGNTQFGEVTLLYRVLAGLVVLAIAILISLQTQLGRSVWDLAKEARIEIRKVVWPSRQETTQTTLIVVVVVIFVALILWGMDSTLSWSISSIIG</sequence>
<dbReference type="GO" id="GO:0006886">
    <property type="term" value="P:intracellular protein transport"/>
    <property type="evidence" value="ECO:0007669"/>
    <property type="project" value="InterPro"/>
</dbReference>
<dbReference type="GO" id="GO:0006605">
    <property type="term" value="P:protein targeting"/>
    <property type="evidence" value="ECO:0007669"/>
    <property type="project" value="InterPro"/>
</dbReference>
<dbReference type="Pfam" id="PF00584">
    <property type="entry name" value="SecE"/>
    <property type="match status" value="1"/>
</dbReference>
<reference evidence="10" key="1">
    <citation type="submission" date="2018-05" db="EMBL/GenBank/DDBJ databases">
        <authorList>
            <person name="Lanie J.A."/>
            <person name="Ng W.-L."/>
            <person name="Kazmierczak K.M."/>
            <person name="Andrzejewski T.M."/>
            <person name="Davidsen T.M."/>
            <person name="Wayne K.J."/>
            <person name="Tettelin H."/>
            <person name="Glass J.I."/>
            <person name="Rusch D."/>
            <person name="Podicherti R."/>
            <person name="Tsui H.-C.T."/>
            <person name="Winkler M.E."/>
        </authorList>
    </citation>
    <scope>NUCLEOTIDE SEQUENCE</scope>
</reference>
<dbReference type="InterPro" id="IPR005807">
    <property type="entry name" value="SecE_bac"/>
</dbReference>
<keyword evidence="6 9" id="KW-1133">Transmembrane helix</keyword>
<protein>
    <recommendedName>
        <fullName evidence="11">Protein translocase subunit SecE</fullName>
    </recommendedName>
</protein>
<evidence type="ECO:0000256" key="4">
    <source>
        <dbReference type="ARBA" id="ARBA00022692"/>
    </source>
</evidence>
<keyword evidence="2" id="KW-0813">Transport</keyword>
<dbReference type="NCBIfam" id="TIGR00964">
    <property type="entry name" value="secE_bact"/>
    <property type="match status" value="1"/>
</dbReference>
<evidence type="ECO:0000256" key="9">
    <source>
        <dbReference type="SAM" id="Phobius"/>
    </source>
</evidence>
<dbReference type="HAMAP" id="MF_00422">
    <property type="entry name" value="SecE"/>
    <property type="match status" value="1"/>
</dbReference>
<dbReference type="PROSITE" id="PS01067">
    <property type="entry name" value="SECE_SEC61G"/>
    <property type="match status" value="1"/>
</dbReference>
<evidence type="ECO:0000256" key="2">
    <source>
        <dbReference type="ARBA" id="ARBA00022448"/>
    </source>
</evidence>
<keyword evidence="4 9" id="KW-0812">Transmembrane</keyword>
<feature type="transmembrane region" description="Helical" evidence="9">
    <location>
        <begin position="50"/>
        <end position="69"/>
    </location>
</feature>
<proteinExistence type="inferred from homology"/>
<dbReference type="EMBL" id="UINC01147667">
    <property type="protein sequence ID" value="SVD39124.1"/>
    <property type="molecule type" value="Genomic_DNA"/>
</dbReference>
<dbReference type="GO" id="GO:0009306">
    <property type="term" value="P:protein secretion"/>
    <property type="evidence" value="ECO:0007669"/>
    <property type="project" value="InterPro"/>
</dbReference>
<evidence type="ECO:0000256" key="1">
    <source>
        <dbReference type="ARBA" id="ARBA00004370"/>
    </source>
</evidence>
<evidence type="ECO:0000313" key="10">
    <source>
        <dbReference type="EMBL" id="SVD39124.1"/>
    </source>
</evidence>
<dbReference type="PANTHER" id="PTHR33910">
    <property type="entry name" value="PROTEIN TRANSLOCASE SUBUNIT SECE"/>
    <property type="match status" value="1"/>
</dbReference>
<dbReference type="InterPro" id="IPR001901">
    <property type="entry name" value="Translocase_SecE/Sec61-g"/>
</dbReference>
<dbReference type="PANTHER" id="PTHR33910:SF1">
    <property type="entry name" value="PROTEIN TRANSLOCASE SUBUNIT SECE"/>
    <property type="match status" value="1"/>
</dbReference>
<feature type="transmembrane region" description="Helical" evidence="9">
    <location>
        <begin position="102"/>
        <end position="120"/>
    </location>
</feature>
<evidence type="ECO:0000256" key="8">
    <source>
        <dbReference type="ARBA" id="ARBA00023136"/>
    </source>
</evidence>
<dbReference type="PRINTS" id="PR01650">
    <property type="entry name" value="SECETRNLCASE"/>
</dbReference>